<feature type="compositionally biased region" description="Acidic residues" evidence="1">
    <location>
        <begin position="40"/>
        <end position="62"/>
    </location>
</feature>
<evidence type="ECO:0000256" key="1">
    <source>
        <dbReference type="SAM" id="MobiDB-lite"/>
    </source>
</evidence>
<keyword evidence="2" id="KW-0472">Membrane</keyword>
<comment type="caution">
    <text evidence="4">The sequence shown here is derived from an EMBL/GenBank/DDBJ whole genome shotgun (WGS) entry which is preliminary data.</text>
</comment>
<evidence type="ECO:0000259" key="3">
    <source>
        <dbReference type="PROSITE" id="PS50106"/>
    </source>
</evidence>
<evidence type="ECO:0000313" key="5">
    <source>
        <dbReference type="Proteomes" id="UP001432322"/>
    </source>
</evidence>
<organism evidence="4 5">
    <name type="scientific">Pristionchus fissidentatus</name>
    <dbReference type="NCBI Taxonomy" id="1538716"/>
    <lineage>
        <taxon>Eukaryota</taxon>
        <taxon>Metazoa</taxon>
        <taxon>Ecdysozoa</taxon>
        <taxon>Nematoda</taxon>
        <taxon>Chromadorea</taxon>
        <taxon>Rhabditida</taxon>
        <taxon>Rhabditina</taxon>
        <taxon>Diplogasteromorpha</taxon>
        <taxon>Diplogasteroidea</taxon>
        <taxon>Neodiplogasteridae</taxon>
        <taxon>Pristionchus</taxon>
    </lineage>
</organism>
<dbReference type="Pfam" id="PF00595">
    <property type="entry name" value="PDZ"/>
    <property type="match status" value="1"/>
</dbReference>
<dbReference type="Proteomes" id="UP001432322">
    <property type="component" value="Unassembled WGS sequence"/>
</dbReference>
<dbReference type="EMBL" id="BTSY01000003">
    <property type="protein sequence ID" value="GMT17561.1"/>
    <property type="molecule type" value="Genomic_DNA"/>
</dbReference>
<dbReference type="SUPFAM" id="SSF50156">
    <property type="entry name" value="PDZ domain-like"/>
    <property type="match status" value="2"/>
</dbReference>
<feature type="non-terminal residue" evidence="4">
    <location>
        <position position="1"/>
    </location>
</feature>
<dbReference type="SMART" id="SM00228">
    <property type="entry name" value="PDZ"/>
    <property type="match status" value="2"/>
</dbReference>
<evidence type="ECO:0000256" key="2">
    <source>
        <dbReference type="SAM" id="Phobius"/>
    </source>
</evidence>
<name>A0AAV5VDV1_9BILA</name>
<keyword evidence="2" id="KW-1133">Transmembrane helix</keyword>
<dbReference type="InterPro" id="IPR036034">
    <property type="entry name" value="PDZ_sf"/>
</dbReference>
<proteinExistence type="predicted"/>
<keyword evidence="5" id="KW-1185">Reference proteome</keyword>
<accession>A0AAV5VDV1</accession>
<evidence type="ECO:0000313" key="4">
    <source>
        <dbReference type="EMBL" id="GMT17561.1"/>
    </source>
</evidence>
<feature type="domain" description="PDZ" evidence="3">
    <location>
        <begin position="103"/>
        <end position="185"/>
    </location>
</feature>
<feature type="non-terminal residue" evidence="4">
    <location>
        <position position="445"/>
    </location>
</feature>
<feature type="region of interest" description="Disordered" evidence="1">
    <location>
        <begin position="29"/>
        <end position="90"/>
    </location>
</feature>
<gene>
    <name evidence="4" type="ORF">PFISCL1PPCAC_8858</name>
</gene>
<sequence length="445" mass="49027">PIDSAMETVCNAACDLASLLSYAFVGEATPSEEKNTSNGEAEETFEIVDAASSEEDEEDSDTIGEATGNSADNDAAEKTDDEGKEEEGAVEKALLIPAPRFIRVEMRDDEEDCGMGWFSYQENGVNEIYVRSIIKDSAADRAGLAVSDRIHFVNGVSLGELSNAEIFDLFAAATAEKSFEVLVLEDIDQLYELLNIRVSLDLPNIVRGADADAANAPVAVQLVLQPGNIYGFTMSTVDAYPTVAWVDEDGLEYKAGLRAGARIVGVNELLICCSNTAKDVWKMIYERPTAPKLWVVNEEEKGEKEKKKEEEEQALFDRVRLYKYYAPIFLAIMVFVDIFINMQTFGHLFLSASLALGLRASVSYEDLPECAILRAISNCYWLLRIACGADISAALLPIFPDNEVVELIFIALKMVSVAVDCVCYYENVQLKKEMAPYHLEAKALN</sequence>
<dbReference type="AlphaFoldDB" id="A0AAV5VDV1"/>
<dbReference type="PROSITE" id="PS50106">
    <property type="entry name" value="PDZ"/>
    <property type="match status" value="1"/>
</dbReference>
<reference evidence="4" key="1">
    <citation type="submission" date="2023-10" db="EMBL/GenBank/DDBJ databases">
        <title>Genome assembly of Pristionchus species.</title>
        <authorList>
            <person name="Yoshida K."/>
            <person name="Sommer R.J."/>
        </authorList>
    </citation>
    <scope>NUCLEOTIDE SEQUENCE</scope>
    <source>
        <strain evidence="4">RS5133</strain>
    </source>
</reference>
<protein>
    <recommendedName>
        <fullName evidence="3">PDZ domain-containing protein</fullName>
    </recommendedName>
</protein>
<keyword evidence="2" id="KW-0812">Transmembrane</keyword>
<dbReference type="InterPro" id="IPR001478">
    <property type="entry name" value="PDZ"/>
</dbReference>
<dbReference type="CDD" id="cd00136">
    <property type="entry name" value="PDZ_canonical"/>
    <property type="match status" value="1"/>
</dbReference>
<dbReference type="Gene3D" id="2.30.42.10">
    <property type="match status" value="2"/>
</dbReference>
<feature type="transmembrane region" description="Helical" evidence="2">
    <location>
        <begin position="324"/>
        <end position="342"/>
    </location>
</feature>